<sequence length="223" mass="26036">MKKWQPEGGFVFIVTYGRSGSTLLQTVLQSIDGYFIRGENNNALIPLFRSSKRLGEAKEKHGYREIPTFGPWFGADKFDEEAYASALCDVFVEHVLMPPEDARVIGFKEIRYPEVMGDELFGLLDFMAKHFKPAKFIFNTRDWQDVSKSGWWADQKKERVQKQVENADRRFKDYAEKHPDTCYMIKYEDYTADLDQLQGLFDFLGESFDRAVLEETLSRKLKH</sequence>
<dbReference type="Gene3D" id="3.40.50.300">
    <property type="entry name" value="P-loop containing nucleotide triphosphate hydrolases"/>
    <property type="match status" value="1"/>
</dbReference>
<dbReference type="Proteomes" id="UP000630923">
    <property type="component" value="Unassembled WGS sequence"/>
</dbReference>
<reference evidence="1" key="2">
    <citation type="submission" date="2020-09" db="EMBL/GenBank/DDBJ databases">
        <authorList>
            <person name="Sun Q."/>
            <person name="Kim S."/>
        </authorList>
    </citation>
    <scope>NUCLEOTIDE SEQUENCE</scope>
    <source>
        <strain evidence="1">KCTC 42590</strain>
    </source>
</reference>
<proteinExistence type="predicted"/>
<dbReference type="InterPro" id="IPR027417">
    <property type="entry name" value="P-loop_NTPase"/>
</dbReference>
<dbReference type="EMBL" id="BNCI01000001">
    <property type="protein sequence ID" value="GHF18515.1"/>
    <property type="molecule type" value="Genomic_DNA"/>
</dbReference>
<dbReference type="Pfam" id="PF13469">
    <property type="entry name" value="Sulfotransfer_3"/>
    <property type="match status" value="1"/>
</dbReference>
<evidence type="ECO:0008006" key="3">
    <source>
        <dbReference type="Google" id="ProtNLM"/>
    </source>
</evidence>
<organism evidence="1 2">
    <name type="scientific">Kordiimonas sediminis</name>
    <dbReference type="NCBI Taxonomy" id="1735581"/>
    <lineage>
        <taxon>Bacteria</taxon>
        <taxon>Pseudomonadati</taxon>
        <taxon>Pseudomonadota</taxon>
        <taxon>Alphaproteobacteria</taxon>
        <taxon>Kordiimonadales</taxon>
        <taxon>Kordiimonadaceae</taxon>
        <taxon>Kordiimonas</taxon>
    </lineage>
</organism>
<name>A0A919APT3_9PROT</name>
<keyword evidence="2" id="KW-1185">Reference proteome</keyword>
<accession>A0A919APT3</accession>
<dbReference type="SUPFAM" id="SSF52540">
    <property type="entry name" value="P-loop containing nucleoside triphosphate hydrolases"/>
    <property type="match status" value="1"/>
</dbReference>
<comment type="caution">
    <text evidence="1">The sequence shown here is derived from an EMBL/GenBank/DDBJ whole genome shotgun (WGS) entry which is preliminary data.</text>
</comment>
<dbReference type="RefSeq" id="WP_191250686.1">
    <property type="nucleotide sequence ID" value="NZ_BNCI01000001.1"/>
</dbReference>
<reference evidence="1" key="1">
    <citation type="journal article" date="2014" name="Int. J. Syst. Evol. Microbiol.">
        <title>Complete genome sequence of Corynebacterium casei LMG S-19264T (=DSM 44701T), isolated from a smear-ripened cheese.</title>
        <authorList>
            <consortium name="US DOE Joint Genome Institute (JGI-PGF)"/>
            <person name="Walter F."/>
            <person name="Albersmeier A."/>
            <person name="Kalinowski J."/>
            <person name="Ruckert C."/>
        </authorList>
    </citation>
    <scope>NUCLEOTIDE SEQUENCE</scope>
    <source>
        <strain evidence="1">KCTC 42590</strain>
    </source>
</reference>
<protein>
    <recommendedName>
        <fullName evidence="3">Sulfotransferase family protein</fullName>
    </recommendedName>
</protein>
<evidence type="ECO:0000313" key="1">
    <source>
        <dbReference type="EMBL" id="GHF18515.1"/>
    </source>
</evidence>
<evidence type="ECO:0000313" key="2">
    <source>
        <dbReference type="Proteomes" id="UP000630923"/>
    </source>
</evidence>
<dbReference type="AlphaFoldDB" id="A0A919APT3"/>
<gene>
    <name evidence="1" type="ORF">GCM10017044_11300</name>
</gene>